<dbReference type="EMBL" id="LLKB01000007">
    <property type="protein sequence ID" value="KQC84133.1"/>
    <property type="molecule type" value="Genomic_DNA"/>
</dbReference>
<dbReference type="NCBIfam" id="TIGR01877">
    <property type="entry name" value="cas_cas6"/>
    <property type="match status" value="1"/>
</dbReference>
<evidence type="ECO:0000256" key="1">
    <source>
        <dbReference type="ARBA" id="ARBA00023118"/>
    </source>
</evidence>
<dbReference type="InterPro" id="IPR010156">
    <property type="entry name" value="CRISPR-assoc_prot_Cas6"/>
</dbReference>
<dbReference type="Proteomes" id="UP000050833">
    <property type="component" value="Unassembled WGS sequence"/>
</dbReference>
<keyword evidence="4" id="KW-1185">Reference proteome</keyword>
<dbReference type="CDD" id="cd21140">
    <property type="entry name" value="Cas6_I-like"/>
    <property type="match status" value="1"/>
</dbReference>
<feature type="domain" description="CRISPR associated protein Cas6 C-terminal" evidence="2">
    <location>
        <begin position="119"/>
        <end position="238"/>
    </location>
</feature>
<dbReference type="PANTHER" id="PTHR36984:SF3">
    <property type="entry name" value="CRISPR-ASSOCIATED ENDORIBONUCLEASE CAS6"/>
    <property type="match status" value="1"/>
</dbReference>
<gene>
    <name evidence="3" type="ORF">APZ18_14605</name>
</gene>
<evidence type="ECO:0000313" key="3">
    <source>
        <dbReference type="EMBL" id="KQC84133.1"/>
    </source>
</evidence>
<evidence type="ECO:0000259" key="2">
    <source>
        <dbReference type="Pfam" id="PF01881"/>
    </source>
</evidence>
<evidence type="ECO:0000313" key="4">
    <source>
        <dbReference type="Proteomes" id="UP000050833"/>
    </source>
</evidence>
<dbReference type="InterPro" id="IPR049435">
    <property type="entry name" value="Cas_Cas6_C"/>
</dbReference>
<protein>
    <submittedName>
        <fullName evidence="3">CRISPR-associated protein Cas6</fullName>
    </submittedName>
</protein>
<sequence length="240" mass="27840">MNQFKLTFSLEKQFLPKSLESLMISFFKEATLNYSEQFHMSLYDKSKSVMKSYTFSYYLPNAKFQKEQISLGMPCFEVFFSDADLEESIQMLKSFKTMYGKSYPMKCNSIKLVSIVAQKRKEIRDSEIVVKMLSSLIVRRHNSDDNSDIYYTYEDDEFGEVLRENVDFMLKKLDVPISTDGFSIVPIKGKKVVQCVFEHMIDANIGIYKLTGTPELLNFLYMAGLGCRRSEGHGKFEIVM</sequence>
<dbReference type="AlphaFoldDB" id="A0AAW3JMI9"/>
<dbReference type="Pfam" id="PF01881">
    <property type="entry name" value="Cas_Cas6_C"/>
    <property type="match status" value="1"/>
</dbReference>
<accession>A0AAW3JMI9</accession>
<keyword evidence="1" id="KW-0051">Antiviral defense</keyword>
<dbReference type="GO" id="GO:0016788">
    <property type="term" value="F:hydrolase activity, acting on ester bonds"/>
    <property type="evidence" value="ECO:0007669"/>
    <property type="project" value="InterPro"/>
</dbReference>
<reference evidence="3 4" key="1">
    <citation type="submission" date="2015-10" db="EMBL/GenBank/DDBJ databases">
        <title>Butyribacter intestini gen. nov., sp. nov., a butyric acid-producing bacterium of the family Lachnospiraceae isolated from the human faeces.</title>
        <authorList>
            <person name="Zou Y."/>
            <person name="Xue W."/>
            <person name="Luo G."/>
            <person name="Lv M."/>
        </authorList>
    </citation>
    <scope>NUCLEOTIDE SEQUENCE [LARGE SCALE GENOMIC DNA]</scope>
    <source>
        <strain evidence="3 4">TF01-11</strain>
    </source>
</reference>
<name>A0AAW3JMI9_9FIRM</name>
<proteinExistence type="predicted"/>
<comment type="caution">
    <text evidence="3">The sequence shown here is derived from an EMBL/GenBank/DDBJ whole genome shotgun (WGS) entry which is preliminary data.</text>
</comment>
<dbReference type="GO" id="GO:0051607">
    <property type="term" value="P:defense response to virus"/>
    <property type="evidence" value="ECO:0007669"/>
    <property type="project" value="UniProtKB-KW"/>
</dbReference>
<dbReference type="PANTHER" id="PTHR36984">
    <property type="entry name" value="CRISPR-ASSOCIATED ENDORIBONUCLEASE CAS6 1"/>
    <property type="match status" value="1"/>
</dbReference>
<organism evidence="3 4">
    <name type="scientific">Butyribacter intestini</name>
    <dbReference type="NCBI Taxonomy" id="1703332"/>
    <lineage>
        <taxon>Bacteria</taxon>
        <taxon>Bacillati</taxon>
        <taxon>Bacillota</taxon>
        <taxon>Clostridia</taxon>
        <taxon>Lachnospirales</taxon>
        <taxon>Lachnospiraceae</taxon>
        <taxon>Butyribacter</taxon>
    </lineage>
</organism>
<dbReference type="Gene3D" id="3.30.70.1900">
    <property type="match status" value="1"/>
</dbReference>